<dbReference type="RefSeq" id="WP_003022768.1">
    <property type="nucleotide sequence ID" value="NZ_KK211923.1"/>
</dbReference>
<proteinExistence type="predicted"/>
<dbReference type="InterPro" id="IPR029063">
    <property type="entry name" value="SAM-dependent_MTases_sf"/>
</dbReference>
<dbReference type="GeneID" id="39482408"/>
<dbReference type="GO" id="GO:0008171">
    <property type="term" value="F:O-methyltransferase activity"/>
    <property type="evidence" value="ECO:0007669"/>
    <property type="project" value="InterPro"/>
</dbReference>
<dbReference type="SUPFAM" id="SSF53335">
    <property type="entry name" value="S-adenosyl-L-methionine-dependent methyltransferases"/>
    <property type="match status" value="1"/>
</dbReference>
<sequence length="218" mass="24788">MSIKSLFKSSSLDDYIDTNSVKLDVIAQQLFNKAKNDELSHMLSSPNQLQLLSLLLKIINVKRVLEIGVFRGFSTLVMAQALADDATIEACDIGYEYLKPYEHFWQQAKVEHKINLNIAPALETLDRFLQQQLKFDFVYIDADKPNYINYYEKALALMDSGGLIAIDNVLWSGRVADKSNNEVNTLVIRQLNNLIHDDKRVDACIIPIGDGINLLRKR</sequence>
<dbReference type="Pfam" id="PF01596">
    <property type="entry name" value="Methyltransf_3"/>
    <property type="match status" value="1"/>
</dbReference>
<organism evidence="4 5">
    <name type="scientific">Francisella tularensis subsp. tularensis str. SCHU S4 substr. FSC237</name>
    <dbReference type="NCBI Taxonomy" id="1341660"/>
    <lineage>
        <taxon>Bacteria</taxon>
        <taxon>Pseudomonadati</taxon>
        <taxon>Pseudomonadota</taxon>
        <taxon>Gammaproteobacteria</taxon>
        <taxon>Thiotrichales</taxon>
        <taxon>Francisellaceae</taxon>
        <taxon>Francisella</taxon>
    </lineage>
</organism>
<protein>
    <recommendedName>
        <fullName evidence="6">SAM-dependent methyltransferase</fullName>
    </recommendedName>
</protein>
<evidence type="ECO:0008006" key="6">
    <source>
        <dbReference type="Google" id="ProtNLM"/>
    </source>
</evidence>
<dbReference type="PROSITE" id="PS51682">
    <property type="entry name" value="SAM_OMT_I"/>
    <property type="match status" value="1"/>
</dbReference>
<dbReference type="PANTHER" id="PTHR10509:SF14">
    <property type="entry name" value="CAFFEOYL-COA O-METHYLTRANSFERASE 3-RELATED"/>
    <property type="match status" value="1"/>
</dbReference>
<evidence type="ECO:0000313" key="5">
    <source>
        <dbReference type="Proteomes" id="UP000023806"/>
    </source>
</evidence>
<dbReference type="GO" id="GO:0008757">
    <property type="term" value="F:S-adenosylmethionine-dependent methyltransferase activity"/>
    <property type="evidence" value="ECO:0007669"/>
    <property type="project" value="TreeGrafter"/>
</dbReference>
<evidence type="ECO:0000256" key="3">
    <source>
        <dbReference type="ARBA" id="ARBA00022691"/>
    </source>
</evidence>
<evidence type="ECO:0000256" key="1">
    <source>
        <dbReference type="ARBA" id="ARBA00022603"/>
    </source>
</evidence>
<dbReference type="EMBL" id="JIDS01000002">
    <property type="protein sequence ID" value="EZK39291.1"/>
    <property type="molecule type" value="Genomic_DNA"/>
</dbReference>
<dbReference type="InterPro" id="IPR050362">
    <property type="entry name" value="Cation-dep_OMT"/>
</dbReference>
<dbReference type="InterPro" id="IPR002935">
    <property type="entry name" value="SAM_O-MeTrfase"/>
</dbReference>
<accession>A0AAD3AUP6</accession>
<dbReference type="GO" id="GO:0032259">
    <property type="term" value="P:methylation"/>
    <property type="evidence" value="ECO:0007669"/>
    <property type="project" value="UniProtKB-KW"/>
</dbReference>
<dbReference type="AlphaFoldDB" id="A0AAD3AUP6"/>
<evidence type="ECO:0000256" key="2">
    <source>
        <dbReference type="ARBA" id="ARBA00022679"/>
    </source>
</evidence>
<dbReference type="Gene3D" id="3.40.50.150">
    <property type="entry name" value="Vaccinia Virus protein VP39"/>
    <property type="match status" value="1"/>
</dbReference>
<evidence type="ECO:0000313" key="4">
    <source>
        <dbReference type="EMBL" id="EZK39291.1"/>
    </source>
</evidence>
<gene>
    <name evidence="4" type="ORF">P250_04086</name>
</gene>
<comment type="caution">
    <text evidence="4">The sequence shown here is derived from an EMBL/GenBank/DDBJ whole genome shotgun (WGS) entry which is preliminary data.</text>
</comment>
<keyword evidence="1" id="KW-0489">Methyltransferase</keyword>
<keyword evidence="3" id="KW-0949">S-adenosyl-L-methionine</keyword>
<reference evidence="4 5" key="1">
    <citation type="submission" date="2014-03" db="EMBL/GenBank/DDBJ databases">
        <title>The Genome Sequence of Francisella tularensis subsp. tularensis str. SCHU S4 substr. FSC043.</title>
        <authorList>
            <consortium name="The Broad Institute Genomics Platform"/>
            <consortium name="The Broad Institute Genome Sequencing Center for Infectious Disease"/>
            <person name="Chapman S.B."/>
            <person name="Guina T."/>
            <person name="Gelhaus C."/>
            <person name="Comer J."/>
            <person name="Sellati T."/>
            <person name="Sjostedt A."/>
            <person name="Young S.K."/>
            <person name="Zeng Q."/>
            <person name="Gargeya S."/>
            <person name="Abouelleil A."/>
            <person name="Alvarado L."/>
            <person name="Chapman S.B."/>
            <person name="Gainer-Dewar J."/>
            <person name="Goldberg J."/>
            <person name="Griggs A."/>
            <person name="Gujja S."/>
            <person name="Hansen M."/>
            <person name="Howarth C."/>
            <person name="Imamovic A."/>
            <person name="Larimer J."/>
            <person name="Murphy C."/>
            <person name="Naylor J."/>
            <person name="Pearson M."/>
            <person name="Poon T.W."/>
            <person name="Priest M."/>
            <person name="Roberts A."/>
            <person name="Saif S."/>
            <person name="Shea T."/>
            <person name="Sykes S."/>
            <person name="Wortman J."/>
            <person name="Nusbaum C."/>
            <person name="Birren B."/>
        </authorList>
    </citation>
    <scope>NUCLEOTIDE SEQUENCE [LARGE SCALE GENOMIC DNA]</scope>
    <source>
        <strain evidence="4 5">Schu S4</strain>
    </source>
</reference>
<dbReference type="PANTHER" id="PTHR10509">
    <property type="entry name" value="O-METHYLTRANSFERASE-RELATED"/>
    <property type="match status" value="1"/>
</dbReference>
<dbReference type="Proteomes" id="UP000023806">
    <property type="component" value="Unassembled WGS sequence"/>
</dbReference>
<name>A0AAD3AUP6_FRATT</name>
<keyword evidence="2" id="KW-0808">Transferase</keyword>